<dbReference type="GO" id="GO:0007018">
    <property type="term" value="P:microtubule-based movement"/>
    <property type="evidence" value="ECO:0007669"/>
    <property type="project" value="InterPro"/>
</dbReference>
<dbReference type="GO" id="GO:0007112">
    <property type="term" value="P:male meiosis cytokinesis"/>
    <property type="evidence" value="ECO:0007669"/>
    <property type="project" value="UniProtKB-ARBA"/>
</dbReference>
<sequence length="1165" mass="131385">MKPKNSNAENTSESRFLGTISTASLRNLLPRSISTKHSKSFFTPKIAAPNAENTPPLHPNIQADESAFAPKPVPSDLPKSETSATHNLPVKSEIDGSDGEYEIQEPSDPAVKVVVRIRPAKGGDWTVNKVSPNTVSVGDREFKFDSVFDSKSDQEDVFQTVGVPLVKNALAGYNTSILSYGQSGSGKTYTLWGPPSAMVEDSSPDSCQGIVPRIFQMLFSEIQKEQENSDGKQFNYQFRCSFLEVYNEQIGDLLDPTMRNLEIKDDPKNGLYVENLTEEYVTSYEDVTQILIKGLSSRKVGATSTNSKSSRSHIVCTFIIESWCKETSSKCFGSSKTSRMSFVDLAGLDRNKDDDAGRQCTREGKYVKKSLSRLGLLVNTLAKAPHSGNSEDVPYKSSCLTHLLRESIGGNSKLTVICSVFPDNNNQSEILQTLRFGERVKSIRNQPVINEITEDAVNDLSDQIRQLKEELIKAKSSAPAGSRNVRDSLNQLRVSLNRSFLPRIDDDSDEEINVGEDDIKELGQQLNKLHSSCEEDIGDGTCEPDLMSEDDDFHSSDEKETEELEEIDMVESQDELPPKNSLKLADNTTNSEAINPETRSGISISLCCRSPILQDPTLTESPKIGNTQRKSVTFSSSCSVNQNKVTENSKFKSDVVRQSLENIQSSLRSSKIFQGPTESLAASLQRGLQIIDYHQQNSALNKSTVSFSFEHLALKPSAQTLPETRPSIDEPSVSFLCASCKRRVYEDDTNEVQDSLKTLTIAVDEAGNSKPMKEDADNVMEEPTKREELENRCMEQAAKIEQLNQLVEQYKREKYNSIAEYGKEMIPYEEEFKDGNKRMGFHQPEITKEECEIQEVHADFDQNEKEALLKEVQMLRSKLLNDASAKRSTDKLRSSLLSRSIQLRKSGSYRDFSGEELEKERQRWTEMESDWISLTDDLRIDLESIRRRAEKVEMELNSEKNRTEELDDALHRSVLGHARMVEHYVELQEKYNELGGKHRAIMEGIAEVRRAAAKAGRKVRGSRFSKSLAAELSVLRVEREREKELLKKENKSLKIQLRDTAEAVHAAGELLVRLREAEHAASIAQENFMSVHQENEMLKKQIEKVKRKHKMEMITMKQYMAESKLPESALQPMYREDSDIPHNNAIVDDDQAWRAEFGAIYQEHY</sequence>
<evidence type="ECO:0000256" key="5">
    <source>
        <dbReference type="ARBA" id="ARBA00023175"/>
    </source>
</evidence>
<name>A0AAW1XP94_RUBAR</name>
<dbReference type="GO" id="GO:0008017">
    <property type="term" value="F:microtubule binding"/>
    <property type="evidence" value="ECO:0007669"/>
    <property type="project" value="InterPro"/>
</dbReference>
<keyword evidence="5 7" id="KW-0505">Motor protein</keyword>
<feature type="coiled-coil region" evidence="8">
    <location>
        <begin position="1036"/>
        <end position="1063"/>
    </location>
</feature>
<dbReference type="InterPro" id="IPR027417">
    <property type="entry name" value="P-loop_NTPase"/>
</dbReference>
<comment type="similarity">
    <text evidence="6">Belongs to the TRAFAC class myosin-kinesin ATPase superfamily. Kinesin family. KIN-12 subfamily.</text>
</comment>
<dbReference type="Gene3D" id="3.40.850.10">
    <property type="entry name" value="Kinesin motor domain"/>
    <property type="match status" value="1"/>
</dbReference>
<feature type="compositionally biased region" description="Acidic residues" evidence="9">
    <location>
        <begin position="95"/>
        <end position="105"/>
    </location>
</feature>
<feature type="region of interest" description="Disordered" evidence="9">
    <location>
        <begin position="39"/>
        <end position="106"/>
    </location>
</feature>
<dbReference type="GO" id="GO:0009524">
    <property type="term" value="C:phragmoplast"/>
    <property type="evidence" value="ECO:0007669"/>
    <property type="project" value="UniProtKB-ARBA"/>
</dbReference>
<dbReference type="FunFam" id="3.40.850.10:FF:000052">
    <property type="entry name" value="Kinesin-like protein KIN-12F"/>
    <property type="match status" value="1"/>
</dbReference>
<evidence type="ECO:0000256" key="7">
    <source>
        <dbReference type="PROSITE-ProRule" id="PRU00283"/>
    </source>
</evidence>
<feature type="coiled-coil region" evidence="8">
    <location>
        <begin position="786"/>
        <end position="820"/>
    </location>
</feature>
<dbReference type="InterPro" id="IPR044986">
    <property type="entry name" value="KIF15/KIN-12"/>
</dbReference>
<keyword evidence="4 8" id="KW-0175">Coiled coil</keyword>
<dbReference type="GO" id="GO:0005874">
    <property type="term" value="C:microtubule"/>
    <property type="evidence" value="ECO:0007669"/>
    <property type="project" value="UniProtKB-KW"/>
</dbReference>
<evidence type="ECO:0000256" key="6">
    <source>
        <dbReference type="ARBA" id="ARBA00034488"/>
    </source>
</evidence>
<feature type="binding site" evidence="7">
    <location>
        <begin position="181"/>
        <end position="188"/>
    </location>
    <ligand>
        <name>ATP</name>
        <dbReference type="ChEBI" id="CHEBI:30616"/>
    </ligand>
</feature>
<comment type="caution">
    <text evidence="11">The sequence shown here is derived from an EMBL/GenBank/DDBJ whole genome shotgun (WGS) entry which is preliminary data.</text>
</comment>
<gene>
    <name evidence="11" type="ORF">M0R45_015438</name>
</gene>
<dbReference type="PRINTS" id="PR00380">
    <property type="entry name" value="KINESINHEAVY"/>
</dbReference>
<dbReference type="GO" id="GO:0005524">
    <property type="term" value="F:ATP binding"/>
    <property type="evidence" value="ECO:0007669"/>
    <property type="project" value="UniProtKB-UniRule"/>
</dbReference>
<feature type="coiled-coil region" evidence="8">
    <location>
        <begin position="450"/>
        <end position="477"/>
    </location>
</feature>
<feature type="region of interest" description="Disordered" evidence="9">
    <location>
        <begin position="534"/>
        <end position="595"/>
    </location>
</feature>
<evidence type="ECO:0000256" key="9">
    <source>
        <dbReference type="SAM" id="MobiDB-lite"/>
    </source>
</evidence>
<dbReference type="InterPro" id="IPR036961">
    <property type="entry name" value="Kinesin_motor_dom_sf"/>
</dbReference>
<evidence type="ECO:0000313" key="11">
    <source>
        <dbReference type="EMBL" id="KAK9938716.1"/>
    </source>
</evidence>
<dbReference type="GO" id="GO:0003777">
    <property type="term" value="F:microtubule motor activity"/>
    <property type="evidence" value="ECO:0007669"/>
    <property type="project" value="InterPro"/>
</dbReference>
<dbReference type="PANTHER" id="PTHR37739:SF16">
    <property type="entry name" value="KINESIN-LIKE PROTEIN"/>
    <property type="match status" value="1"/>
</dbReference>
<keyword evidence="12" id="KW-1185">Reference proteome</keyword>
<dbReference type="SMART" id="SM00129">
    <property type="entry name" value="KISc"/>
    <property type="match status" value="1"/>
</dbReference>
<keyword evidence="2 7" id="KW-0547">Nucleotide-binding</keyword>
<evidence type="ECO:0000256" key="1">
    <source>
        <dbReference type="ARBA" id="ARBA00022701"/>
    </source>
</evidence>
<evidence type="ECO:0000256" key="4">
    <source>
        <dbReference type="ARBA" id="ARBA00023054"/>
    </source>
</evidence>
<keyword evidence="3 7" id="KW-0067">ATP-binding</keyword>
<feature type="domain" description="Kinesin motor" evidence="10">
    <location>
        <begin position="110"/>
        <end position="443"/>
    </location>
</feature>
<dbReference type="GO" id="GO:0080175">
    <property type="term" value="P:phragmoplast microtubule organization"/>
    <property type="evidence" value="ECO:0007669"/>
    <property type="project" value="UniProtKB-ARBA"/>
</dbReference>
<evidence type="ECO:0000256" key="2">
    <source>
        <dbReference type="ARBA" id="ARBA00022741"/>
    </source>
</evidence>
<evidence type="ECO:0000256" key="8">
    <source>
        <dbReference type="SAM" id="Coils"/>
    </source>
</evidence>
<reference evidence="11 12" key="1">
    <citation type="journal article" date="2023" name="G3 (Bethesda)">
        <title>A chromosome-length genome assembly and annotation of blackberry (Rubus argutus, cv. 'Hillquist').</title>
        <authorList>
            <person name="Bruna T."/>
            <person name="Aryal R."/>
            <person name="Dudchenko O."/>
            <person name="Sargent D.J."/>
            <person name="Mead D."/>
            <person name="Buti M."/>
            <person name="Cavallini A."/>
            <person name="Hytonen T."/>
            <person name="Andres J."/>
            <person name="Pham M."/>
            <person name="Weisz D."/>
            <person name="Mascagni F."/>
            <person name="Usai G."/>
            <person name="Natali L."/>
            <person name="Bassil N."/>
            <person name="Fernandez G.E."/>
            <person name="Lomsadze A."/>
            <person name="Armour M."/>
            <person name="Olukolu B."/>
            <person name="Poorten T."/>
            <person name="Britton C."/>
            <person name="Davik J."/>
            <person name="Ashrafi H."/>
            <person name="Aiden E.L."/>
            <person name="Borodovsky M."/>
            <person name="Worthington M."/>
        </authorList>
    </citation>
    <scope>NUCLEOTIDE SEQUENCE [LARGE SCALE GENOMIC DNA]</scope>
    <source>
        <strain evidence="11">PI 553951</strain>
    </source>
</reference>
<dbReference type="GO" id="GO:0055046">
    <property type="term" value="P:microgametogenesis"/>
    <property type="evidence" value="ECO:0007669"/>
    <property type="project" value="UniProtKB-ARBA"/>
</dbReference>
<dbReference type="SUPFAM" id="SSF52540">
    <property type="entry name" value="P-loop containing nucleoside triphosphate hydrolases"/>
    <property type="match status" value="1"/>
</dbReference>
<dbReference type="PANTHER" id="PTHR37739">
    <property type="entry name" value="KINESIN-LIKE PROTEIN KIN-12D"/>
    <property type="match status" value="1"/>
</dbReference>
<feature type="coiled-coil region" evidence="8">
    <location>
        <begin position="935"/>
        <end position="969"/>
    </location>
</feature>
<evidence type="ECO:0000313" key="12">
    <source>
        <dbReference type="Proteomes" id="UP001457282"/>
    </source>
</evidence>
<dbReference type="Pfam" id="PF00225">
    <property type="entry name" value="Kinesin"/>
    <property type="match status" value="1"/>
</dbReference>
<dbReference type="PROSITE" id="PS50067">
    <property type="entry name" value="KINESIN_MOTOR_2"/>
    <property type="match status" value="1"/>
</dbReference>
<accession>A0AAW1XP94</accession>
<organism evidence="11 12">
    <name type="scientific">Rubus argutus</name>
    <name type="common">Southern blackberry</name>
    <dbReference type="NCBI Taxonomy" id="59490"/>
    <lineage>
        <taxon>Eukaryota</taxon>
        <taxon>Viridiplantae</taxon>
        <taxon>Streptophyta</taxon>
        <taxon>Embryophyta</taxon>
        <taxon>Tracheophyta</taxon>
        <taxon>Spermatophyta</taxon>
        <taxon>Magnoliopsida</taxon>
        <taxon>eudicotyledons</taxon>
        <taxon>Gunneridae</taxon>
        <taxon>Pentapetalae</taxon>
        <taxon>rosids</taxon>
        <taxon>fabids</taxon>
        <taxon>Rosales</taxon>
        <taxon>Rosaceae</taxon>
        <taxon>Rosoideae</taxon>
        <taxon>Rosoideae incertae sedis</taxon>
        <taxon>Rubus</taxon>
    </lineage>
</organism>
<dbReference type="EMBL" id="JBEDUW010000003">
    <property type="protein sequence ID" value="KAK9938716.1"/>
    <property type="molecule type" value="Genomic_DNA"/>
</dbReference>
<dbReference type="AlphaFoldDB" id="A0AAW1XP94"/>
<feature type="compositionally biased region" description="Acidic residues" evidence="9">
    <location>
        <begin position="559"/>
        <end position="574"/>
    </location>
</feature>
<dbReference type="InterPro" id="IPR001752">
    <property type="entry name" value="Kinesin_motor_dom"/>
</dbReference>
<evidence type="ECO:0000256" key="3">
    <source>
        <dbReference type="ARBA" id="ARBA00022840"/>
    </source>
</evidence>
<dbReference type="Proteomes" id="UP001457282">
    <property type="component" value="Unassembled WGS sequence"/>
</dbReference>
<evidence type="ECO:0000259" key="10">
    <source>
        <dbReference type="PROSITE" id="PS50067"/>
    </source>
</evidence>
<protein>
    <recommendedName>
        <fullName evidence="10">Kinesin motor domain-containing protein</fullName>
    </recommendedName>
</protein>
<feature type="compositionally biased region" description="Polar residues" evidence="9">
    <location>
        <begin position="586"/>
        <end position="595"/>
    </location>
</feature>
<keyword evidence="1" id="KW-0493">Microtubule</keyword>
<proteinExistence type="inferred from homology"/>